<evidence type="ECO:0000313" key="2">
    <source>
        <dbReference type="EMBL" id="KAF8689488.1"/>
    </source>
</evidence>
<dbReference type="AlphaFoldDB" id="A0A835EFA7"/>
<feature type="region of interest" description="Disordered" evidence="1">
    <location>
        <begin position="252"/>
        <end position="338"/>
    </location>
</feature>
<dbReference type="EMBL" id="JACEFO010002015">
    <property type="protein sequence ID" value="KAF8689488.1"/>
    <property type="molecule type" value="Genomic_DNA"/>
</dbReference>
<dbReference type="Proteomes" id="UP000636709">
    <property type="component" value="Unassembled WGS sequence"/>
</dbReference>
<sequence length="454" mass="49281">MVPIQTKLTIKDLPLSILQLKKNNPRFAASDGVPPEVVIVGGLTGRCRRSSDEENSTTARSSAFRVTMGFDVGEDNIVTASLEDLSPEDHERYIALQKHIEAEFLKTFRKGHLITTQYVQTEHGYCNWTAGTAGQTATGGQTAATGGQTACSGGQPNLTNAMVFVPEQPLPLFAVPNSASAGRAGSTPGAGVLQAVRPAVLGGQTACPHGRPKMLIPKHPEVGTWKMNVAKEQGVQKTKVTFDMLYDKYTKQKAVPSDRPPPVTSGQTARQGQLPRVPPKQVYRPKKKEEVQSMDKRKLQRLRFREKQEQELEKQRDEVFNQVKPMIPQKKEWKPKEDRQAVQPAVQAVQTACQETASQAVRPPVQAVKPGGAEALGISSSGSSIGDGKPTSVPTAEDDEELVDYSSSPERMNLDVNVLHMSMDGDMLSEEENNPRFAASDGVPPEVVIVGGLT</sequence>
<organism evidence="2 3">
    <name type="scientific">Digitaria exilis</name>
    <dbReference type="NCBI Taxonomy" id="1010633"/>
    <lineage>
        <taxon>Eukaryota</taxon>
        <taxon>Viridiplantae</taxon>
        <taxon>Streptophyta</taxon>
        <taxon>Embryophyta</taxon>
        <taxon>Tracheophyta</taxon>
        <taxon>Spermatophyta</taxon>
        <taxon>Magnoliopsida</taxon>
        <taxon>Liliopsida</taxon>
        <taxon>Poales</taxon>
        <taxon>Poaceae</taxon>
        <taxon>PACMAD clade</taxon>
        <taxon>Panicoideae</taxon>
        <taxon>Panicodae</taxon>
        <taxon>Paniceae</taxon>
        <taxon>Anthephorinae</taxon>
        <taxon>Digitaria</taxon>
    </lineage>
</organism>
<feature type="compositionally biased region" description="Basic and acidic residues" evidence="1">
    <location>
        <begin position="287"/>
        <end position="319"/>
    </location>
</feature>
<dbReference type="OrthoDB" id="695766at2759"/>
<feature type="region of interest" description="Disordered" evidence="1">
    <location>
        <begin position="366"/>
        <end position="409"/>
    </location>
</feature>
<evidence type="ECO:0000313" key="3">
    <source>
        <dbReference type="Proteomes" id="UP000636709"/>
    </source>
</evidence>
<accession>A0A835EFA7</accession>
<keyword evidence="3" id="KW-1185">Reference proteome</keyword>
<reference evidence="2" key="1">
    <citation type="submission" date="2020-07" db="EMBL/GenBank/DDBJ databases">
        <title>Genome sequence and genetic diversity analysis of an under-domesticated orphan crop, white fonio (Digitaria exilis).</title>
        <authorList>
            <person name="Bennetzen J.L."/>
            <person name="Chen S."/>
            <person name="Ma X."/>
            <person name="Wang X."/>
            <person name="Yssel A.E.J."/>
            <person name="Chaluvadi S.R."/>
            <person name="Johnson M."/>
            <person name="Gangashetty P."/>
            <person name="Hamidou F."/>
            <person name="Sanogo M.D."/>
            <person name="Zwaenepoel A."/>
            <person name="Wallace J."/>
            <person name="Van De Peer Y."/>
            <person name="Van Deynze A."/>
        </authorList>
    </citation>
    <scope>NUCLEOTIDE SEQUENCE</scope>
    <source>
        <tissue evidence="2">Leaves</tissue>
    </source>
</reference>
<name>A0A835EFA7_9POAL</name>
<feature type="compositionally biased region" description="Basic and acidic residues" evidence="1">
    <location>
        <begin position="329"/>
        <end position="338"/>
    </location>
</feature>
<gene>
    <name evidence="2" type="ORF">HU200_041811</name>
</gene>
<comment type="caution">
    <text evidence="2">The sequence shown here is derived from an EMBL/GenBank/DDBJ whole genome shotgun (WGS) entry which is preliminary data.</text>
</comment>
<proteinExistence type="predicted"/>
<evidence type="ECO:0000256" key="1">
    <source>
        <dbReference type="SAM" id="MobiDB-lite"/>
    </source>
</evidence>
<protein>
    <submittedName>
        <fullName evidence="2">Uncharacterized protein</fullName>
    </submittedName>
</protein>
<feature type="compositionally biased region" description="Low complexity" evidence="1">
    <location>
        <begin position="377"/>
        <end position="386"/>
    </location>
</feature>